<evidence type="ECO:0000256" key="4">
    <source>
        <dbReference type="ARBA" id="ARBA00022691"/>
    </source>
</evidence>
<comment type="similarity">
    <text evidence="5">Belongs to the methyltransferase superfamily. Tam family.</text>
</comment>
<comment type="subcellular location">
    <subcellularLocation>
        <location evidence="5">Cytoplasm</location>
    </subcellularLocation>
</comment>
<dbReference type="EMBL" id="BBJU01000019">
    <property type="protein sequence ID" value="GAK71716.1"/>
    <property type="molecule type" value="Genomic_DNA"/>
</dbReference>
<dbReference type="Pfam" id="PF13649">
    <property type="entry name" value="Methyltransf_25"/>
    <property type="match status" value="1"/>
</dbReference>
<name>A0A081CYH0_9HYPH</name>
<comment type="catalytic activity">
    <reaction evidence="5">
        <text>trans-aconitate + S-adenosyl-L-methionine = (E)-3-(methoxycarbonyl)pent-2-enedioate + S-adenosyl-L-homocysteine</text>
        <dbReference type="Rhea" id="RHEA:14969"/>
        <dbReference type="ChEBI" id="CHEBI:15708"/>
        <dbReference type="ChEBI" id="CHEBI:57470"/>
        <dbReference type="ChEBI" id="CHEBI:57856"/>
        <dbReference type="ChEBI" id="CHEBI:59789"/>
        <dbReference type="EC" id="2.1.1.144"/>
    </reaction>
</comment>
<dbReference type="GO" id="GO:0005737">
    <property type="term" value="C:cytoplasm"/>
    <property type="evidence" value="ECO:0007669"/>
    <property type="project" value="UniProtKB-SubCell"/>
</dbReference>
<evidence type="ECO:0000256" key="1">
    <source>
        <dbReference type="ARBA" id="ARBA00022490"/>
    </source>
</evidence>
<dbReference type="PANTHER" id="PTHR43861">
    <property type="entry name" value="TRANS-ACONITATE 2-METHYLTRANSFERASE-RELATED"/>
    <property type="match status" value="1"/>
</dbReference>
<dbReference type="OrthoDB" id="9795085at2"/>
<keyword evidence="2 5" id="KW-0489">Methyltransferase</keyword>
<dbReference type="GO" id="GO:0032259">
    <property type="term" value="P:methylation"/>
    <property type="evidence" value="ECO:0007669"/>
    <property type="project" value="UniProtKB-KW"/>
</dbReference>
<evidence type="ECO:0000259" key="6">
    <source>
        <dbReference type="Pfam" id="PF13649"/>
    </source>
</evidence>
<organism evidence="7 8">
    <name type="scientific">Agrobacterium rubi TR3 = NBRC 13261</name>
    <dbReference type="NCBI Taxonomy" id="1368415"/>
    <lineage>
        <taxon>Bacteria</taxon>
        <taxon>Pseudomonadati</taxon>
        <taxon>Pseudomonadota</taxon>
        <taxon>Alphaproteobacteria</taxon>
        <taxon>Hyphomicrobiales</taxon>
        <taxon>Rhizobiaceae</taxon>
        <taxon>Rhizobium/Agrobacterium group</taxon>
        <taxon>Agrobacterium</taxon>
    </lineage>
</organism>
<proteinExistence type="inferred from homology"/>
<dbReference type="SUPFAM" id="SSF53335">
    <property type="entry name" value="S-adenosyl-L-methionine-dependent methyltransferases"/>
    <property type="match status" value="1"/>
</dbReference>
<keyword evidence="1 5" id="KW-0963">Cytoplasm</keyword>
<sequence>MAWSAQQYLKFEDERTRPARDLLAQVPLDRLTAGYDLGCGPGNSTELLAERYGVNVITGVDSDADMLEKARLRLRNTQFQQVDLATWRPKQKADLFYANAVFQWLPDHIDILEALMDHLKPGGVLAVQMPDNLDEPTHLAMEETGAAGPWKAAFEGSKLRRRPLAYPATYIDRLSPKSARVDVWHSIYNHPMQTAQAIVEWVKGTGLRPYLEAAGAENRAAFLADYLSRIDAAYPPMADGRRLLRFPRLFIVAVKG</sequence>
<dbReference type="InterPro" id="IPR023149">
    <property type="entry name" value="Trans_acon_MeTrfase_C"/>
</dbReference>
<dbReference type="Proteomes" id="UP000028701">
    <property type="component" value="Unassembled WGS sequence"/>
</dbReference>
<evidence type="ECO:0000256" key="3">
    <source>
        <dbReference type="ARBA" id="ARBA00022679"/>
    </source>
</evidence>
<dbReference type="HAMAP" id="MF_00560">
    <property type="entry name" value="Tran_acon_Me_trans"/>
    <property type="match status" value="1"/>
</dbReference>
<dbReference type="EC" id="2.1.1.144" evidence="5"/>
<reference evidence="7 8" key="1">
    <citation type="submission" date="2014-08" db="EMBL/GenBank/DDBJ databases">
        <title>Whole genome shotgun sequence of Rhizobium rubi NBRC 13261.</title>
        <authorList>
            <person name="Katano-Makiyama Y."/>
            <person name="Hosoyama A."/>
            <person name="Hashimoto M."/>
            <person name="Hosoyama Y."/>
            <person name="Noguchi M."/>
            <person name="Tsuchikane K."/>
            <person name="Uohara A."/>
            <person name="Ohji S."/>
            <person name="Ichikawa N."/>
            <person name="Kimura A."/>
            <person name="Yamazoe A."/>
            <person name="Fujita N."/>
        </authorList>
    </citation>
    <scope>NUCLEOTIDE SEQUENCE [LARGE SCALE GENOMIC DNA]</scope>
    <source>
        <strain evidence="7 8">NBRC 13261</strain>
    </source>
</reference>
<dbReference type="NCBIfam" id="NF002463">
    <property type="entry name" value="PRK01683.1"/>
    <property type="match status" value="1"/>
</dbReference>
<dbReference type="InterPro" id="IPR023506">
    <property type="entry name" value="Trans-aconitate_MeTrfase"/>
</dbReference>
<comment type="function">
    <text evidence="5">Catalyzes the S-adenosylmethionine monomethyl esterification of trans-aconitate.</text>
</comment>
<dbReference type="GO" id="GO:0030798">
    <property type="term" value="F:trans-aconitate 2-methyltransferase activity"/>
    <property type="evidence" value="ECO:0007669"/>
    <property type="project" value="UniProtKB-UniRule"/>
</dbReference>
<keyword evidence="3 5" id="KW-0808">Transferase</keyword>
<accession>A0A081CYH0</accession>
<evidence type="ECO:0000256" key="2">
    <source>
        <dbReference type="ARBA" id="ARBA00022603"/>
    </source>
</evidence>
<comment type="caution">
    <text evidence="7">The sequence shown here is derived from an EMBL/GenBank/DDBJ whole genome shotgun (WGS) entry which is preliminary data.</text>
</comment>
<dbReference type="PANTHER" id="PTHR43861:SF1">
    <property type="entry name" value="TRANS-ACONITATE 2-METHYLTRANSFERASE"/>
    <property type="match status" value="1"/>
</dbReference>
<dbReference type="eggNOG" id="COG4106">
    <property type="taxonomic scope" value="Bacteria"/>
</dbReference>
<dbReference type="RefSeq" id="WP_045231250.1">
    <property type="nucleotide sequence ID" value="NZ_BBJU01000019.1"/>
</dbReference>
<dbReference type="AlphaFoldDB" id="A0A081CYH0"/>
<feature type="domain" description="Methyltransferase" evidence="6">
    <location>
        <begin position="36"/>
        <end position="123"/>
    </location>
</feature>
<evidence type="ECO:0000313" key="8">
    <source>
        <dbReference type="Proteomes" id="UP000028701"/>
    </source>
</evidence>
<keyword evidence="4 5" id="KW-0949">S-adenosyl-L-methionine</keyword>
<dbReference type="Gene3D" id="3.40.50.150">
    <property type="entry name" value="Vaccinia Virus protein VP39"/>
    <property type="match status" value="1"/>
</dbReference>
<evidence type="ECO:0000313" key="7">
    <source>
        <dbReference type="EMBL" id="GAK71716.1"/>
    </source>
</evidence>
<dbReference type="Gene3D" id="1.10.150.290">
    <property type="entry name" value="S-adenosyl-L-methionine-dependent methyltransferases"/>
    <property type="match status" value="1"/>
</dbReference>
<dbReference type="InterPro" id="IPR041698">
    <property type="entry name" value="Methyltransf_25"/>
</dbReference>
<dbReference type="InterPro" id="IPR029063">
    <property type="entry name" value="SAM-dependent_MTases_sf"/>
</dbReference>
<protein>
    <recommendedName>
        <fullName evidence="5">Trans-aconitate 2-methyltransferase</fullName>
        <ecNumber evidence="5">2.1.1.144</ecNumber>
    </recommendedName>
</protein>
<gene>
    <name evidence="5 7" type="primary">tam</name>
    <name evidence="7" type="ORF">RRU01S_19_01210</name>
</gene>
<evidence type="ECO:0000256" key="5">
    <source>
        <dbReference type="HAMAP-Rule" id="MF_00560"/>
    </source>
</evidence>
<dbReference type="CDD" id="cd02440">
    <property type="entry name" value="AdoMet_MTases"/>
    <property type="match status" value="1"/>
</dbReference>